<keyword evidence="13" id="KW-1185">Reference proteome</keyword>
<comment type="similarity">
    <text evidence="3">Belongs to the metallo-dependent hydrolases superfamily. Adenosine and AMP deaminases family. ADGF subfamily.</text>
</comment>
<dbReference type="Gene3D" id="3.20.20.140">
    <property type="entry name" value="Metal-dependent hydrolases"/>
    <property type="match status" value="1"/>
</dbReference>
<dbReference type="NCBIfam" id="TIGR01431">
    <property type="entry name" value="adm_rel"/>
    <property type="match status" value="1"/>
</dbReference>
<gene>
    <name evidence="12" type="ORF">M422DRAFT_784066</name>
</gene>
<keyword evidence="8" id="KW-0378">Hydrolase</keyword>
<comment type="cofactor">
    <cofactor evidence="1">
        <name>Zn(2+)</name>
        <dbReference type="ChEBI" id="CHEBI:29105"/>
    </cofactor>
</comment>
<evidence type="ECO:0000256" key="8">
    <source>
        <dbReference type="ARBA" id="ARBA00022801"/>
    </source>
</evidence>
<evidence type="ECO:0000256" key="6">
    <source>
        <dbReference type="ARBA" id="ARBA00022723"/>
    </source>
</evidence>
<feature type="domain" description="Adenosine/AMP deaminase N-terminal" evidence="11">
    <location>
        <begin position="2"/>
        <end position="85"/>
    </location>
</feature>
<evidence type="ECO:0000256" key="4">
    <source>
        <dbReference type="ARBA" id="ARBA00012784"/>
    </source>
</evidence>
<name>A0A0C9U747_SPHS4</name>
<keyword evidence="7" id="KW-0732">Signal</keyword>
<dbReference type="Pfam" id="PF00962">
    <property type="entry name" value="A_deaminase"/>
    <property type="match status" value="1"/>
</dbReference>
<evidence type="ECO:0000313" key="13">
    <source>
        <dbReference type="Proteomes" id="UP000054279"/>
    </source>
</evidence>
<protein>
    <recommendedName>
        <fullName evidence="4">adenosine deaminase</fullName>
        <ecNumber evidence="4">3.5.4.4</ecNumber>
    </recommendedName>
</protein>
<dbReference type="InterPro" id="IPR006331">
    <property type="entry name" value="ADGF"/>
</dbReference>
<evidence type="ECO:0000259" key="10">
    <source>
        <dbReference type="Pfam" id="PF00962"/>
    </source>
</evidence>
<evidence type="ECO:0000313" key="12">
    <source>
        <dbReference type="EMBL" id="KIJ30169.1"/>
    </source>
</evidence>
<accession>A0A0C9U747</accession>
<dbReference type="AlphaFoldDB" id="A0A0C9U747"/>
<dbReference type="GO" id="GO:0046872">
    <property type="term" value="F:metal ion binding"/>
    <property type="evidence" value="ECO:0007669"/>
    <property type="project" value="UniProtKB-KW"/>
</dbReference>
<dbReference type="InterPro" id="IPR013659">
    <property type="entry name" value="A_deaminase_N"/>
</dbReference>
<dbReference type="GO" id="GO:0046103">
    <property type="term" value="P:inosine biosynthetic process"/>
    <property type="evidence" value="ECO:0007669"/>
    <property type="project" value="TreeGrafter"/>
</dbReference>
<reference evidence="12 13" key="1">
    <citation type="submission" date="2014-06" db="EMBL/GenBank/DDBJ databases">
        <title>Evolutionary Origins and Diversification of the Mycorrhizal Mutualists.</title>
        <authorList>
            <consortium name="DOE Joint Genome Institute"/>
            <consortium name="Mycorrhizal Genomics Consortium"/>
            <person name="Kohler A."/>
            <person name="Kuo A."/>
            <person name="Nagy L.G."/>
            <person name="Floudas D."/>
            <person name="Copeland A."/>
            <person name="Barry K.W."/>
            <person name="Cichocki N."/>
            <person name="Veneault-Fourrey C."/>
            <person name="LaButti K."/>
            <person name="Lindquist E.A."/>
            <person name="Lipzen A."/>
            <person name="Lundell T."/>
            <person name="Morin E."/>
            <person name="Murat C."/>
            <person name="Riley R."/>
            <person name="Ohm R."/>
            <person name="Sun H."/>
            <person name="Tunlid A."/>
            <person name="Henrissat B."/>
            <person name="Grigoriev I.V."/>
            <person name="Hibbett D.S."/>
            <person name="Martin F."/>
        </authorList>
    </citation>
    <scope>NUCLEOTIDE SEQUENCE [LARGE SCALE GENOMIC DNA]</scope>
    <source>
        <strain evidence="12 13">SS14</strain>
    </source>
</reference>
<dbReference type="PANTHER" id="PTHR11409">
    <property type="entry name" value="ADENOSINE DEAMINASE"/>
    <property type="match status" value="1"/>
</dbReference>
<dbReference type="PANTHER" id="PTHR11409:SF39">
    <property type="entry name" value="ADENOSINE DEAMINASE 2"/>
    <property type="match status" value="1"/>
</dbReference>
<dbReference type="GO" id="GO:0004000">
    <property type="term" value="F:adenosine deaminase activity"/>
    <property type="evidence" value="ECO:0007669"/>
    <property type="project" value="InterPro"/>
</dbReference>
<dbReference type="InterPro" id="IPR032466">
    <property type="entry name" value="Metal_Hydrolase"/>
</dbReference>
<dbReference type="InterPro" id="IPR006330">
    <property type="entry name" value="Ado/ade_deaminase"/>
</dbReference>
<dbReference type="GO" id="GO:0006154">
    <property type="term" value="P:adenosine catabolic process"/>
    <property type="evidence" value="ECO:0007669"/>
    <property type="project" value="InterPro"/>
</dbReference>
<proteinExistence type="inferred from homology"/>
<organism evidence="12 13">
    <name type="scientific">Sphaerobolus stellatus (strain SS14)</name>
    <dbReference type="NCBI Taxonomy" id="990650"/>
    <lineage>
        <taxon>Eukaryota</taxon>
        <taxon>Fungi</taxon>
        <taxon>Dikarya</taxon>
        <taxon>Basidiomycota</taxon>
        <taxon>Agaricomycotina</taxon>
        <taxon>Agaricomycetes</taxon>
        <taxon>Phallomycetidae</taxon>
        <taxon>Geastrales</taxon>
        <taxon>Sphaerobolaceae</taxon>
        <taxon>Sphaerobolus</taxon>
    </lineage>
</organism>
<evidence type="ECO:0000259" key="11">
    <source>
        <dbReference type="Pfam" id="PF08451"/>
    </source>
</evidence>
<comment type="subcellular location">
    <subcellularLocation>
        <location evidence="2">Secreted</location>
    </subcellularLocation>
</comment>
<feature type="domain" description="Adenosine deaminase" evidence="10">
    <location>
        <begin position="200"/>
        <end position="501"/>
    </location>
</feature>
<evidence type="ECO:0000256" key="2">
    <source>
        <dbReference type="ARBA" id="ARBA00004613"/>
    </source>
</evidence>
<dbReference type="FunFam" id="3.20.20.140:FF:000017">
    <property type="entry name" value="Adenosine deaminase 2"/>
    <property type="match status" value="1"/>
</dbReference>
<comment type="catalytic activity">
    <reaction evidence="9">
        <text>adenosine + H2O + H(+) = inosine + NH4(+)</text>
        <dbReference type="Rhea" id="RHEA:24408"/>
        <dbReference type="ChEBI" id="CHEBI:15377"/>
        <dbReference type="ChEBI" id="CHEBI:15378"/>
        <dbReference type="ChEBI" id="CHEBI:16335"/>
        <dbReference type="ChEBI" id="CHEBI:17596"/>
        <dbReference type="ChEBI" id="CHEBI:28938"/>
        <dbReference type="EC" id="3.5.4.4"/>
    </reaction>
</comment>
<sequence length="523" mass="59445">MSTSEDYLKSRQTIIQKDRLLRRENYPRTPLTPKESQAESFLRQLRAQEAVQFWKEGKDGVHLFPGMEFLTAKSIIDRTSLFKIIRRMPKGTLLHIHLGASVKASALLDIALEHPELHIRTSETLKSDRETQPLPNFRPFSSRQGSITDLSSSDYLPNTWVPLQEARASCSLGVAEFDAWIISSLTINPAEAYGTHNTVSKIWKKFQSTFDVSEGILSFFPIWKRYFRELFLSSMEDGIMYIESSYNFPTTFQPDCVTRVSNAEFLRLFDEVINEVKMEMKKQGREGHFQGAKIIYSCMRTMTAKDLDTSLDECIQLKQAFPHLISGITLVGDENALQPLTYYLESLLKFKQKQVDLNLDIPFFFHAGETLGDGDRADDNLYDAILLGTKRIGHGFSLPKHPFLLEMCREEQIAIEVCPISNEVLRLTTSMPMHPLPVFINHGIPVVIGSDDPAVFGNMGLSYDFYQIFVSSEICSLSTLKALARDSITFATLNEVEKQQAMSVWETLWADFVINICIQAGEN</sequence>
<dbReference type="Pfam" id="PF08451">
    <property type="entry name" value="A_deaminase_N"/>
    <property type="match status" value="1"/>
</dbReference>
<dbReference type="Proteomes" id="UP000054279">
    <property type="component" value="Unassembled WGS sequence"/>
</dbReference>
<dbReference type="GO" id="GO:0005615">
    <property type="term" value="C:extracellular space"/>
    <property type="evidence" value="ECO:0007669"/>
    <property type="project" value="InterPro"/>
</dbReference>
<dbReference type="EC" id="3.5.4.4" evidence="4"/>
<evidence type="ECO:0000256" key="3">
    <source>
        <dbReference type="ARBA" id="ARBA00006083"/>
    </source>
</evidence>
<dbReference type="SUPFAM" id="SSF51556">
    <property type="entry name" value="Metallo-dependent hydrolases"/>
    <property type="match status" value="1"/>
</dbReference>
<dbReference type="OrthoDB" id="7202371at2759"/>
<keyword evidence="5" id="KW-0964">Secreted</keyword>
<evidence type="ECO:0000256" key="7">
    <source>
        <dbReference type="ARBA" id="ARBA00022729"/>
    </source>
</evidence>
<evidence type="ECO:0000256" key="1">
    <source>
        <dbReference type="ARBA" id="ARBA00001947"/>
    </source>
</evidence>
<dbReference type="EMBL" id="KN837267">
    <property type="protein sequence ID" value="KIJ30169.1"/>
    <property type="molecule type" value="Genomic_DNA"/>
</dbReference>
<dbReference type="InterPro" id="IPR001365">
    <property type="entry name" value="A_deaminase_dom"/>
</dbReference>
<keyword evidence="6" id="KW-0479">Metal-binding</keyword>
<dbReference type="HOGENOM" id="CLU_022829_2_0_1"/>
<evidence type="ECO:0000256" key="5">
    <source>
        <dbReference type="ARBA" id="ARBA00022525"/>
    </source>
</evidence>
<evidence type="ECO:0000256" key="9">
    <source>
        <dbReference type="ARBA" id="ARBA00047764"/>
    </source>
</evidence>